<sequence length="207" mass="21161">MGSMTRRQNWTFLTNHARVLVTIARDPAVRLRDVAATCALTERTVQTIVADLESDGYLQRVRDGRRNRYEISAGAVFRHPAEAGVQVAGLLALLTDAPAAPDPLTPDPDPDPDTEPDPIGPVPPVPVTATDFPASPDTTDFPAYPVPALGAAGTLPPVGSDFPVGRAAPVSPGGSASPVAAGPVGSAATGEVLADGPGRGPVPARPS</sequence>
<dbReference type="InterPro" id="IPR036390">
    <property type="entry name" value="WH_DNA-bd_sf"/>
</dbReference>
<protein>
    <submittedName>
        <fullName evidence="2">MarR family protein</fullName>
    </submittedName>
</protein>
<evidence type="ECO:0000313" key="3">
    <source>
        <dbReference type="Proteomes" id="UP000231791"/>
    </source>
</evidence>
<dbReference type="Proteomes" id="UP000231791">
    <property type="component" value="Chromosome"/>
</dbReference>
<evidence type="ECO:0000313" key="2">
    <source>
        <dbReference type="EMBL" id="ATZ22730.1"/>
    </source>
</evidence>
<keyword evidence="3" id="KW-1185">Reference proteome</keyword>
<dbReference type="SUPFAM" id="SSF46785">
    <property type="entry name" value="Winged helix' DNA-binding domain"/>
    <property type="match status" value="1"/>
</dbReference>
<dbReference type="GeneID" id="300273211"/>
<dbReference type="EMBL" id="CP024985">
    <property type="protein sequence ID" value="ATZ22730.1"/>
    <property type="molecule type" value="Genomic_DNA"/>
</dbReference>
<gene>
    <name evidence="2" type="ORF">SLAV_04110</name>
</gene>
<evidence type="ECO:0000256" key="1">
    <source>
        <dbReference type="SAM" id="MobiDB-lite"/>
    </source>
</evidence>
<dbReference type="KEGG" id="slx:SLAV_04110"/>
<dbReference type="AlphaFoldDB" id="A0A2K8P9E9"/>
<dbReference type="Gene3D" id="1.10.10.10">
    <property type="entry name" value="Winged helix-like DNA-binding domain superfamily/Winged helix DNA-binding domain"/>
    <property type="match status" value="1"/>
</dbReference>
<reference evidence="2 3" key="1">
    <citation type="submission" date="2017-11" db="EMBL/GenBank/DDBJ databases">
        <title>Complete genome sequence of Streptomyces lavendulae subsp. lavendulae CCM 3239 (formerly 'Streptomyces aureofaciens CCM 3239'), the producer of the angucycline-type antibiotic auricin.</title>
        <authorList>
            <person name="Busche T."/>
            <person name="Novakova R."/>
            <person name="Al'Dilaimi A."/>
            <person name="Homerova D."/>
            <person name="Feckova L."/>
            <person name="Rezuchova B."/>
            <person name="Mingyar E."/>
            <person name="Csolleiova D."/>
            <person name="Bekeova C."/>
            <person name="Winkler A."/>
            <person name="Sevcikova B."/>
            <person name="Kalinowski J."/>
            <person name="Kormanec J."/>
            <person name="Ruckert C."/>
        </authorList>
    </citation>
    <scope>NUCLEOTIDE SEQUENCE [LARGE SCALE GENOMIC DNA]</scope>
    <source>
        <strain evidence="2 3">CCM 3239</strain>
    </source>
</reference>
<accession>A0A2K8P9E9</accession>
<proteinExistence type="predicted"/>
<name>A0A2K8P9E9_STRLA</name>
<organism evidence="2 3">
    <name type="scientific">Streptomyces lavendulae subsp. lavendulae</name>
    <dbReference type="NCBI Taxonomy" id="58340"/>
    <lineage>
        <taxon>Bacteria</taxon>
        <taxon>Bacillati</taxon>
        <taxon>Actinomycetota</taxon>
        <taxon>Actinomycetes</taxon>
        <taxon>Kitasatosporales</taxon>
        <taxon>Streptomycetaceae</taxon>
        <taxon>Streptomyces</taxon>
    </lineage>
</organism>
<dbReference type="RefSeq" id="WP_394298614.1">
    <property type="nucleotide sequence ID" value="NZ_CP024985.1"/>
</dbReference>
<feature type="region of interest" description="Disordered" evidence="1">
    <location>
        <begin position="98"/>
        <end position="207"/>
    </location>
</feature>
<dbReference type="InterPro" id="IPR036388">
    <property type="entry name" value="WH-like_DNA-bd_sf"/>
</dbReference>